<organism evidence="5">
    <name type="scientific">bioreactor metagenome</name>
    <dbReference type="NCBI Taxonomy" id="1076179"/>
    <lineage>
        <taxon>unclassified sequences</taxon>
        <taxon>metagenomes</taxon>
        <taxon>ecological metagenomes</taxon>
    </lineage>
</organism>
<keyword evidence="3" id="KW-0269">Exonuclease</keyword>
<dbReference type="AlphaFoldDB" id="A0A644ZNA7"/>
<dbReference type="Pfam" id="PF00929">
    <property type="entry name" value="RNase_T"/>
    <property type="match status" value="1"/>
</dbReference>
<dbReference type="CDD" id="cd06133">
    <property type="entry name" value="ERI-1_3'hExo_like"/>
    <property type="match status" value="1"/>
</dbReference>
<gene>
    <name evidence="5" type="ORF">SDC9_89095</name>
</gene>
<proteinExistence type="predicted"/>
<feature type="domain" description="Exonuclease" evidence="4">
    <location>
        <begin position="2"/>
        <end position="187"/>
    </location>
</feature>
<evidence type="ECO:0000256" key="2">
    <source>
        <dbReference type="ARBA" id="ARBA00022801"/>
    </source>
</evidence>
<comment type="caution">
    <text evidence="5">The sequence shown here is derived from an EMBL/GenBank/DDBJ whole genome shotgun (WGS) entry which is preliminary data.</text>
</comment>
<accession>A0A644ZNA7</accession>
<dbReference type="Gene3D" id="3.30.420.10">
    <property type="entry name" value="Ribonuclease H-like superfamily/Ribonuclease H"/>
    <property type="match status" value="1"/>
</dbReference>
<dbReference type="PANTHER" id="PTHR23044">
    <property type="entry name" value="3'-5' EXONUCLEASE ERI1-RELATED"/>
    <property type="match status" value="1"/>
</dbReference>
<evidence type="ECO:0000259" key="4">
    <source>
        <dbReference type="SMART" id="SM00479"/>
    </source>
</evidence>
<dbReference type="InterPro" id="IPR013520">
    <property type="entry name" value="Ribonucl_H"/>
</dbReference>
<keyword evidence="1" id="KW-0540">Nuclease</keyword>
<dbReference type="InterPro" id="IPR012337">
    <property type="entry name" value="RNaseH-like_sf"/>
</dbReference>
<dbReference type="SMART" id="SM00479">
    <property type="entry name" value="EXOIII"/>
    <property type="match status" value="1"/>
</dbReference>
<reference evidence="5" key="1">
    <citation type="submission" date="2019-08" db="EMBL/GenBank/DDBJ databases">
        <authorList>
            <person name="Kucharzyk K."/>
            <person name="Murdoch R.W."/>
            <person name="Higgins S."/>
            <person name="Loffler F."/>
        </authorList>
    </citation>
    <scope>NUCLEOTIDE SEQUENCE</scope>
</reference>
<protein>
    <recommendedName>
        <fullName evidence="4">Exonuclease domain-containing protein</fullName>
    </recommendedName>
</protein>
<evidence type="ECO:0000313" key="5">
    <source>
        <dbReference type="EMBL" id="MPM42430.1"/>
    </source>
</evidence>
<dbReference type="InterPro" id="IPR051274">
    <property type="entry name" value="3-5_Exoribonuclease"/>
</dbReference>
<dbReference type="GO" id="GO:0003676">
    <property type="term" value="F:nucleic acid binding"/>
    <property type="evidence" value="ECO:0007669"/>
    <property type="project" value="InterPro"/>
</dbReference>
<dbReference type="InterPro" id="IPR047201">
    <property type="entry name" value="ERI-1_3'hExo-like"/>
</dbReference>
<name>A0A644ZNA7_9ZZZZ</name>
<dbReference type="InterPro" id="IPR036397">
    <property type="entry name" value="RNaseH_sf"/>
</dbReference>
<dbReference type="PANTHER" id="PTHR23044:SF61">
    <property type="entry name" value="3'-5' EXORIBONUCLEASE 1-RELATED"/>
    <property type="match status" value="1"/>
</dbReference>
<keyword evidence="2" id="KW-0378">Hydrolase</keyword>
<evidence type="ECO:0000256" key="3">
    <source>
        <dbReference type="ARBA" id="ARBA00022839"/>
    </source>
</evidence>
<sequence>MNYIFYDLEFNQNNINTPNNISISQLPFEIIQIGALKLNESLEIISTFNEFVRPTVYNDINPYVENITKITKDMLAKCDTFTITYNRFIEFIGNEDLVLCVWGKADLREFIRNIKFNNLSTEIFPTRYIDVQKHTSKFFKLSKGTQIGLKTAVELLNIEFQENFHNAFYDAFYTAEVFKKIINDNIVPENYIYVNRNATKNTYRNKIDTVSLFKQFNKMYNREMSEEEKSIIKTAYNMGRTKQFMK</sequence>
<dbReference type="SUPFAM" id="SSF53098">
    <property type="entry name" value="Ribonuclease H-like"/>
    <property type="match status" value="1"/>
</dbReference>
<evidence type="ECO:0000256" key="1">
    <source>
        <dbReference type="ARBA" id="ARBA00022722"/>
    </source>
</evidence>
<dbReference type="GO" id="GO:0000175">
    <property type="term" value="F:3'-5'-RNA exonuclease activity"/>
    <property type="evidence" value="ECO:0007669"/>
    <property type="project" value="InterPro"/>
</dbReference>
<dbReference type="EMBL" id="VSSQ01009729">
    <property type="protein sequence ID" value="MPM42430.1"/>
    <property type="molecule type" value="Genomic_DNA"/>
</dbReference>